<comment type="caution">
    <text evidence="2">The sequence shown here is derived from an EMBL/GenBank/DDBJ whole genome shotgun (WGS) entry which is preliminary data.</text>
</comment>
<sequence>MSQTFDEFVGSLLRDSPEASNIAVGSGPTYPHVDDSQGPLDVMPLRSLMGPPADVPPARGSSVAQPKPPKGKGSKEPPTLDQVRAKTIPGLITEVQLQAIRNHYDFHEGVKTRIPDEGENINTPSTKAEAPQRSYAPINPL</sequence>
<reference evidence="2 3" key="1">
    <citation type="submission" date="2024-01" db="EMBL/GenBank/DDBJ databases">
        <title>The complete chloroplast genome sequence of Lithospermum erythrorhizon: insights into the phylogenetic relationship among Boraginaceae species and the maternal lineages of purple gromwells.</title>
        <authorList>
            <person name="Okada T."/>
            <person name="Watanabe K."/>
        </authorList>
    </citation>
    <scope>NUCLEOTIDE SEQUENCE [LARGE SCALE GENOMIC DNA]</scope>
</reference>
<evidence type="ECO:0000313" key="3">
    <source>
        <dbReference type="Proteomes" id="UP001454036"/>
    </source>
</evidence>
<name>A0AAV3Q6L6_LITER</name>
<dbReference type="AlphaFoldDB" id="A0AAV3Q6L6"/>
<gene>
    <name evidence="2" type="ORF">LIER_38689</name>
</gene>
<evidence type="ECO:0000256" key="1">
    <source>
        <dbReference type="SAM" id="MobiDB-lite"/>
    </source>
</evidence>
<dbReference type="EMBL" id="BAABME010019863">
    <property type="protein sequence ID" value="GAA0158586.1"/>
    <property type="molecule type" value="Genomic_DNA"/>
</dbReference>
<evidence type="ECO:0000313" key="2">
    <source>
        <dbReference type="EMBL" id="GAA0158586.1"/>
    </source>
</evidence>
<feature type="region of interest" description="Disordered" evidence="1">
    <location>
        <begin position="111"/>
        <end position="141"/>
    </location>
</feature>
<organism evidence="2 3">
    <name type="scientific">Lithospermum erythrorhizon</name>
    <name type="common">Purple gromwell</name>
    <name type="synonym">Lithospermum officinale var. erythrorhizon</name>
    <dbReference type="NCBI Taxonomy" id="34254"/>
    <lineage>
        <taxon>Eukaryota</taxon>
        <taxon>Viridiplantae</taxon>
        <taxon>Streptophyta</taxon>
        <taxon>Embryophyta</taxon>
        <taxon>Tracheophyta</taxon>
        <taxon>Spermatophyta</taxon>
        <taxon>Magnoliopsida</taxon>
        <taxon>eudicotyledons</taxon>
        <taxon>Gunneridae</taxon>
        <taxon>Pentapetalae</taxon>
        <taxon>asterids</taxon>
        <taxon>lamiids</taxon>
        <taxon>Boraginales</taxon>
        <taxon>Boraginaceae</taxon>
        <taxon>Boraginoideae</taxon>
        <taxon>Lithospermeae</taxon>
        <taxon>Lithospermum</taxon>
    </lineage>
</organism>
<proteinExistence type="predicted"/>
<dbReference type="Proteomes" id="UP001454036">
    <property type="component" value="Unassembled WGS sequence"/>
</dbReference>
<accession>A0AAV3Q6L6</accession>
<feature type="region of interest" description="Disordered" evidence="1">
    <location>
        <begin position="1"/>
        <end position="83"/>
    </location>
</feature>
<keyword evidence="3" id="KW-1185">Reference proteome</keyword>
<protein>
    <submittedName>
        <fullName evidence="2">Uncharacterized protein</fullName>
    </submittedName>
</protein>